<reference evidence="6" key="1">
    <citation type="submission" date="2018-05" db="EMBL/GenBank/DDBJ databases">
        <authorList>
            <person name="Lanie J.A."/>
            <person name="Ng W.-L."/>
            <person name="Kazmierczak K.M."/>
            <person name="Andrzejewski T.M."/>
            <person name="Davidsen T.M."/>
            <person name="Wayne K.J."/>
            <person name="Tettelin H."/>
            <person name="Glass J.I."/>
            <person name="Rusch D."/>
            <person name="Podicherti R."/>
            <person name="Tsui H.-C.T."/>
            <person name="Winkler M.E."/>
        </authorList>
    </citation>
    <scope>NUCLEOTIDE SEQUENCE</scope>
</reference>
<dbReference type="PANTHER" id="PTHR42711">
    <property type="entry name" value="ABC TRANSPORTER ATP-BINDING PROTEIN"/>
    <property type="match status" value="1"/>
</dbReference>
<feature type="domain" description="ABC transporter" evidence="5">
    <location>
        <begin position="10"/>
        <end position="170"/>
    </location>
</feature>
<name>A0A382RQ53_9ZZZZ</name>
<keyword evidence="4" id="KW-0067">ATP-binding</keyword>
<evidence type="ECO:0000256" key="1">
    <source>
        <dbReference type="ARBA" id="ARBA00005417"/>
    </source>
</evidence>
<feature type="non-terminal residue" evidence="6">
    <location>
        <position position="170"/>
    </location>
</feature>
<evidence type="ECO:0000313" key="6">
    <source>
        <dbReference type="EMBL" id="SVC98771.1"/>
    </source>
</evidence>
<sequence length="170" mass="18829">MAISTTDPIIKIQGLNKAYGRNKIFQNLDLIINYGEICALIGINGSGKTTLLKILSTLIKPDSGSLSISGFTASKEGEDIRKLIGLVTHNHLLYNQLTGYENLKFVGKLYGVHYIDEKIKELSSLLKLDKVLDKRIGYLSHGLQKRISIARALIHNPSLLLLDEPESNLD</sequence>
<keyword evidence="3" id="KW-0547">Nucleotide-binding</keyword>
<proteinExistence type="inferred from homology"/>
<protein>
    <recommendedName>
        <fullName evidence="5">ABC transporter domain-containing protein</fullName>
    </recommendedName>
</protein>
<dbReference type="PROSITE" id="PS50893">
    <property type="entry name" value="ABC_TRANSPORTER_2"/>
    <property type="match status" value="1"/>
</dbReference>
<dbReference type="AlphaFoldDB" id="A0A382RQ53"/>
<dbReference type="EMBL" id="UINC01122763">
    <property type="protein sequence ID" value="SVC98771.1"/>
    <property type="molecule type" value="Genomic_DNA"/>
</dbReference>
<comment type="similarity">
    <text evidence="1">Belongs to the ABC transporter superfamily.</text>
</comment>
<dbReference type="GO" id="GO:0005524">
    <property type="term" value="F:ATP binding"/>
    <property type="evidence" value="ECO:0007669"/>
    <property type="project" value="UniProtKB-KW"/>
</dbReference>
<dbReference type="SUPFAM" id="SSF52540">
    <property type="entry name" value="P-loop containing nucleoside triphosphate hydrolases"/>
    <property type="match status" value="1"/>
</dbReference>
<dbReference type="GO" id="GO:0016887">
    <property type="term" value="F:ATP hydrolysis activity"/>
    <property type="evidence" value="ECO:0007669"/>
    <property type="project" value="InterPro"/>
</dbReference>
<dbReference type="PANTHER" id="PTHR42711:SF5">
    <property type="entry name" value="ABC TRANSPORTER ATP-BINDING PROTEIN NATA"/>
    <property type="match status" value="1"/>
</dbReference>
<organism evidence="6">
    <name type="scientific">marine metagenome</name>
    <dbReference type="NCBI Taxonomy" id="408172"/>
    <lineage>
        <taxon>unclassified sequences</taxon>
        <taxon>metagenomes</taxon>
        <taxon>ecological metagenomes</taxon>
    </lineage>
</organism>
<evidence type="ECO:0000256" key="2">
    <source>
        <dbReference type="ARBA" id="ARBA00022448"/>
    </source>
</evidence>
<evidence type="ECO:0000259" key="5">
    <source>
        <dbReference type="PROSITE" id="PS50893"/>
    </source>
</evidence>
<dbReference type="Gene3D" id="3.40.50.300">
    <property type="entry name" value="P-loop containing nucleotide triphosphate hydrolases"/>
    <property type="match status" value="1"/>
</dbReference>
<keyword evidence="2" id="KW-0813">Transport</keyword>
<evidence type="ECO:0000256" key="4">
    <source>
        <dbReference type="ARBA" id="ARBA00022840"/>
    </source>
</evidence>
<accession>A0A382RQ53</accession>
<dbReference type="InterPro" id="IPR003439">
    <property type="entry name" value="ABC_transporter-like_ATP-bd"/>
</dbReference>
<dbReference type="InterPro" id="IPR027417">
    <property type="entry name" value="P-loop_NTPase"/>
</dbReference>
<dbReference type="InterPro" id="IPR050763">
    <property type="entry name" value="ABC_transporter_ATP-binding"/>
</dbReference>
<evidence type="ECO:0000256" key="3">
    <source>
        <dbReference type="ARBA" id="ARBA00022741"/>
    </source>
</evidence>
<dbReference type="Pfam" id="PF00005">
    <property type="entry name" value="ABC_tran"/>
    <property type="match status" value="1"/>
</dbReference>
<gene>
    <name evidence="6" type="ORF">METZ01_LOCUS351625</name>
</gene>